<evidence type="ECO:0000259" key="5">
    <source>
        <dbReference type="Pfam" id="PF05157"/>
    </source>
</evidence>
<feature type="domain" description="Bacterial type II secretion system protein E" evidence="4">
    <location>
        <begin position="169"/>
        <end position="268"/>
    </location>
</feature>
<dbReference type="InterPro" id="IPR037257">
    <property type="entry name" value="T2SS_E_N_sf"/>
</dbReference>
<evidence type="ECO:0000313" key="7">
    <source>
        <dbReference type="Proteomes" id="UP000034911"/>
    </source>
</evidence>
<dbReference type="GO" id="GO:0005524">
    <property type="term" value="F:ATP binding"/>
    <property type="evidence" value="ECO:0007669"/>
    <property type="project" value="UniProtKB-KW"/>
</dbReference>
<dbReference type="Proteomes" id="UP000034911">
    <property type="component" value="Unassembled WGS sequence"/>
</dbReference>
<comment type="similarity">
    <text evidence="1">Belongs to the GSP E family.</text>
</comment>
<keyword evidence="3" id="KW-0067">ATP-binding</keyword>
<dbReference type="SUPFAM" id="SSF52540">
    <property type="entry name" value="P-loop containing nucleoside triphosphate hydrolases"/>
    <property type="match status" value="1"/>
</dbReference>
<dbReference type="Pfam" id="PF05157">
    <property type="entry name" value="MshEN"/>
    <property type="match status" value="1"/>
</dbReference>
<dbReference type="SUPFAM" id="SSF160246">
    <property type="entry name" value="EspE N-terminal domain-like"/>
    <property type="match status" value="1"/>
</dbReference>
<dbReference type="STRING" id="1619050.UX20_C0007G0004"/>
<dbReference type="PANTHER" id="PTHR30258:SF2">
    <property type="entry name" value="COMG OPERON PROTEIN 1"/>
    <property type="match status" value="1"/>
</dbReference>
<evidence type="ECO:0000256" key="1">
    <source>
        <dbReference type="ARBA" id="ARBA00006611"/>
    </source>
</evidence>
<dbReference type="Gene3D" id="3.30.300.160">
    <property type="entry name" value="Type II secretion system, protein E, N-terminal domain"/>
    <property type="match status" value="1"/>
</dbReference>
<comment type="caution">
    <text evidence="6">The sequence shown here is derived from an EMBL/GenBank/DDBJ whole genome shotgun (WGS) entry which is preliminary data.</text>
</comment>
<keyword evidence="2" id="KW-0547">Nucleotide-binding</keyword>
<evidence type="ECO:0000313" key="6">
    <source>
        <dbReference type="EMBL" id="KKU14026.1"/>
    </source>
</evidence>
<dbReference type="GO" id="GO:0005886">
    <property type="term" value="C:plasma membrane"/>
    <property type="evidence" value="ECO:0007669"/>
    <property type="project" value="TreeGrafter"/>
</dbReference>
<dbReference type="InterPro" id="IPR007831">
    <property type="entry name" value="T2SS_GspE_N"/>
</dbReference>
<protein>
    <submittedName>
        <fullName evidence="6">Type II secretion system protein E</fullName>
    </submittedName>
</protein>
<name>A0A0G1N077_9BACT</name>
<evidence type="ECO:0000256" key="3">
    <source>
        <dbReference type="ARBA" id="ARBA00022840"/>
    </source>
</evidence>
<dbReference type="PANTHER" id="PTHR30258">
    <property type="entry name" value="TYPE II SECRETION SYSTEM PROTEIN GSPE-RELATED"/>
    <property type="match status" value="1"/>
</dbReference>
<dbReference type="InterPro" id="IPR027417">
    <property type="entry name" value="P-loop_NTPase"/>
</dbReference>
<feature type="domain" description="Type II secretion system protein GspE N-terminal" evidence="5">
    <location>
        <begin position="59"/>
        <end position="135"/>
    </location>
</feature>
<gene>
    <name evidence="6" type="ORF">UX20_C0007G0004</name>
</gene>
<sequence>MLSNEKIKSIIIAQKLLSDTQIKDIEANITGHGLSFEAYVLNNNILTEEKLYQTIAQYFNRPFIDIKDRQVPKDVLETIPSPLAISHSIVAFEKSEKEVKLATIDPLDLQTFEFIHRTTNLEPVIYIATPVGISTVQRSYHESLQSELKIITSETTDGTDSSQLKKIAEDLPIINIVNSILDHAVYEGASDIHIEPIEKEIIVRFRIDGLLRQVMTLPKTVQAGMIARIKILANLKLDEHMMPQDGRFKISVQNEKLSLRVSIMPVCLNSLGLAPENKKCSWTMSPNPMEWCS</sequence>
<dbReference type="InterPro" id="IPR001482">
    <property type="entry name" value="T2SS/T4SS_dom"/>
</dbReference>
<dbReference type="GO" id="GO:0016887">
    <property type="term" value="F:ATP hydrolysis activity"/>
    <property type="evidence" value="ECO:0007669"/>
    <property type="project" value="TreeGrafter"/>
</dbReference>
<evidence type="ECO:0000259" key="4">
    <source>
        <dbReference type="Pfam" id="PF00437"/>
    </source>
</evidence>
<dbReference type="Gene3D" id="3.30.450.90">
    <property type="match status" value="1"/>
</dbReference>
<accession>A0A0G1N077</accession>
<dbReference type="EMBL" id="LCLH01000007">
    <property type="protein sequence ID" value="KKU14026.1"/>
    <property type="molecule type" value="Genomic_DNA"/>
</dbReference>
<dbReference type="Pfam" id="PF00437">
    <property type="entry name" value="T2SSE"/>
    <property type="match status" value="1"/>
</dbReference>
<evidence type="ECO:0000256" key="2">
    <source>
        <dbReference type="ARBA" id="ARBA00022741"/>
    </source>
</evidence>
<reference evidence="6 7" key="1">
    <citation type="journal article" date="2015" name="Nature">
        <title>rRNA introns, odd ribosomes, and small enigmatic genomes across a large radiation of phyla.</title>
        <authorList>
            <person name="Brown C.T."/>
            <person name="Hug L.A."/>
            <person name="Thomas B.C."/>
            <person name="Sharon I."/>
            <person name="Castelle C.J."/>
            <person name="Singh A."/>
            <person name="Wilkins M.J."/>
            <person name="Williams K.H."/>
            <person name="Banfield J.F."/>
        </authorList>
    </citation>
    <scope>NUCLEOTIDE SEQUENCE [LARGE SCALE GENOMIC DNA]</scope>
</reference>
<organism evidence="6 7">
    <name type="scientific">Candidatus Magasanikbacteria bacterium GW2011_GWC2_45_8</name>
    <dbReference type="NCBI Taxonomy" id="1619050"/>
    <lineage>
        <taxon>Bacteria</taxon>
        <taxon>Candidatus Magasanikiibacteriota</taxon>
    </lineage>
</organism>
<dbReference type="AlphaFoldDB" id="A0A0G1N077"/>
<proteinExistence type="inferred from homology"/>